<proteinExistence type="predicted"/>
<evidence type="ECO:0000313" key="2">
    <source>
        <dbReference type="Proteomes" id="UP000033664"/>
    </source>
</evidence>
<evidence type="ECO:0000313" key="1">
    <source>
        <dbReference type="EMBL" id="KJZ00228.1"/>
    </source>
</evidence>
<accession>A0A0F4PL20</accession>
<dbReference type="OrthoDB" id="6400746at2"/>
<dbReference type="AlphaFoldDB" id="A0A0F4PL20"/>
<name>A0A0F4PL20_9GAMM</name>
<comment type="caution">
    <text evidence="1">The sequence shown here is derived from an EMBL/GenBank/DDBJ whole genome shotgun (WGS) entry which is preliminary data.</text>
</comment>
<reference evidence="1 2" key="1">
    <citation type="journal article" date="2015" name="BMC Genomics">
        <title>Genome mining reveals unlocked bioactive potential of marine Gram-negative bacteria.</title>
        <authorList>
            <person name="Machado H."/>
            <person name="Sonnenschein E.C."/>
            <person name="Melchiorsen J."/>
            <person name="Gram L."/>
        </authorList>
    </citation>
    <scope>NUCLEOTIDE SEQUENCE [LARGE SCALE GENOMIC DNA]</scope>
    <source>
        <strain evidence="1 2">S3137</strain>
    </source>
</reference>
<organism evidence="1 2">
    <name type="scientific">Pseudoalteromonas ruthenica</name>
    <dbReference type="NCBI Taxonomy" id="151081"/>
    <lineage>
        <taxon>Bacteria</taxon>
        <taxon>Pseudomonadati</taxon>
        <taxon>Pseudomonadota</taxon>
        <taxon>Gammaproteobacteria</taxon>
        <taxon>Alteromonadales</taxon>
        <taxon>Pseudoalteromonadaceae</taxon>
        <taxon>Pseudoalteromonas</taxon>
    </lineage>
</organism>
<keyword evidence="2" id="KW-1185">Reference proteome</keyword>
<dbReference type="GeneID" id="58228000"/>
<gene>
    <name evidence="1" type="ORF">TW72_05795</name>
</gene>
<dbReference type="PATRIC" id="fig|151081.8.peg.3099"/>
<evidence type="ECO:0008006" key="3">
    <source>
        <dbReference type="Google" id="ProtNLM"/>
    </source>
</evidence>
<sequence>MLKVHVWLPHGEMVGHASLSFGTTYVSFWPAEGAGKKDLKVKRRQPGHFMDAIDEDIREEGGRKPHTITLHNVDTQSLAKYVLQLQQEVPQYQLARFNCSHLVADCLKVACGKEPSFKPSAQGYGRLAGTLGRGIWTPHEILRYASELASDKVA</sequence>
<dbReference type="RefSeq" id="WP_071209387.1">
    <property type="nucleotide sequence ID" value="NZ_JXXY01000015.1"/>
</dbReference>
<protein>
    <recommendedName>
        <fullName evidence="3">LRAT domain-containing protein</fullName>
    </recommendedName>
</protein>
<dbReference type="Proteomes" id="UP000033664">
    <property type="component" value="Unassembled WGS sequence"/>
</dbReference>
<dbReference type="EMBL" id="JXXZ01000006">
    <property type="protein sequence ID" value="KJZ00228.1"/>
    <property type="molecule type" value="Genomic_DNA"/>
</dbReference>